<evidence type="ECO:0000313" key="15">
    <source>
        <dbReference type="EMBL" id="CTQ45026.1"/>
    </source>
</evidence>
<evidence type="ECO:0000256" key="8">
    <source>
        <dbReference type="ARBA" id="ARBA00022679"/>
    </source>
</evidence>
<dbReference type="Pfam" id="PF01729">
    <property type="entry name" value="QRPTase_C"/>
    <property type="match status" value="1"/>
</dbReference>
<evidence type="ECO:0000256" key="6">
    <source>
        <dbReference type="ARBA" id="ARBA00022642"/>
    </source>
</evidence>
<comment type="pathway">
    <text evidence="2">Cofactor biosynthesis; NAD(+) biosynthesis; nicotinate D-ribonucleotide from quinolinate: step 1/1.</text>
</comment>
<dbReference type="PIRSF" id="PIRSF006250">
    <property type="entry name" value="NadC_ModD"/>
    <property type="match status" value="1"/>
</dbReference>
<dbReference type="UniPathway" id="UPA00253">
    <property type="reaction ID" value="UER00331"/>
</dbReference>
<dbReference type="EMBL" id="CXST01000002">
    <property type="protein sequence ID" value="CTQ45026.1"/>
    <property type="molecule type" value="Genomic_DNA"/>
</dbReference>
<evidence type="ECO:0000256" key="3">
    <source>
        <dbReference type="ARBA" id="ARBA00009400"/>
    </source>
</evidence>
<gene>
    <name evidence="15" type="primary">nadC</name>
    <name evidence="15" type="ORF">LAL4801_03473</name>
</gene>
<comment type="catalytic activity">
    <reaction evidence="10">
        <text>nicotinate beta-D-ribonucleotide + CO2 + diphosphate = quinolinate + 5-phospho-alpha-D-ribose 1-diphosphate + 2 H(+)</text>
        <dbReference type="Rhea" id="RHEA:12733"/>
        <dbReference type="ChEBI" id="CHEBI:15378"/>
        <dbReference type="ChEBI" id="CHEBI:16526"/>
        <dbReference type="ChEBI" id="CHEBI:29959"/>
        <dbReference type="ChEBI" id="CHEBI:33019"/>
        <dbReference type="ChEBI" id="CHEBI:57502"/>
        <dbReference type="ChEBI" id="CHEBI:58017"/>
        <dbReference type="EC" id="2.4.2.19"/>
    </reaction>
</comment>
<evidence type="ECO:0000256" key="7">
    <source>
        <dbReference type="ARBA" id="ARBA00022676"/>
    </source>
</evidence>
<comment type="subunit">
    <text evidence="4">Hexamer formed by 3 homodimers.</text>
</comment>
<dbReference type="EC" id="2.4.2.19" evidence="5"/>
<evidence type="ECO:0000256" key="2">
    <source>
        <dbReference type="ARBA" id="ARBA00004893"/>
    </source>
</evidence>
<evidence type="ECO:0000256" key="4">
    <source>
        <dbReference type="ARBA" id="ARBA00011218"/>
    </source>
</evidence>
<dbReference type="Pfam" id="PF02749">
    <property type="entry name" value="QRPTase_N"/>
    <property type="match status" value="1"/>
</dbReference>
<comment type="similarity">
    <text evidence="3 12">Belongs to the NadC/ModD family.</text>
</comment>
<dbReference type="GO" id="GO:0005737">
    <property type="term" value="C:cytoplasm"/>
    <property type="evidence" value="ECO:0007669"/>
    <property type="project" value="TreeGrafter"/>
</dbReference>
<dbReference type="RefSeq" id="WP_031269705.1">
    <property type="nucleotide sequence ID" value="NZ_CP045622.1"/>
</dbReference>
<feature type="domain" description="Quinolinate phosphoribosyl transferase N-terminal" evidence="14">
    <location>
        <begin position="31"/>
        <end position="116"/>
    </location>
</feature>
<protein>
    <recommendedName>
        <fullName evidence="11">Probable nicotinate-nucleotide pyrophosphorylase [carboxylating]</fullName>
        <ecNumber evidence="5">2.4.2.19</ecNumber>
    </recommendedName>
    <alternativeName>
        <fullName evidence="9">Quinolinate phosphoribosyltransferase [decarboxylating]</fullName>
    </alternativeName>
</protein>
<dbReference type="AlphaFoldDB" id="A0A0M6Y4J9"/>
<dbReference type="InterPro" id="IPR037128">
    <property type="entry name" value="Quinolinate_PRibosylTase_N_sf"/>
</dbReference>
<evidence type="ECO:0000256" key="1">
    <source>
        <dbReference type="ARBA" id="ARBA00003237"/>
    </source>
</evidence>
<dbReference type="InterPro" id="IPR004393">
    <property type="entry name" value="NadC"/>
</dbReference>
<evidence type="ECO:0000256" key="5">
    <source>
        <dbReference type="ARBA" id="ARBA00011944"/>
    </source>
</evidence>
<feature type="domain" description="Quinolinate phosphoribosyl transferase C-terminal" evidence="13">
    <location>
        <begin position="118"/>
        <end position="283"/>
    </location>
</feature>
<evidence type="ECO:0000256" key="12">
    <source>
        <dbReference type="PIRNR" id="PIRNR006250"/>
    </source>
</evidence>
<dbReference type="FunFam" id="3.90.1170.20:FF:000001">
    <property type="entry name" value="Nicotinate-nucleotide diphosphorylase (Carboxylating)"/>
    <property type="match status" value="1"/>
</dbReference>
<dbReference type="InterPro" id="IPR036068">
    <property type="entry name" value="Nicotinate_pribotase-like_C"/>
</dbReference>
<dbReference type="GO" id="GO:0009435">
    <property type="term" value="P:NAD+ biosynthetic process"/>
    <property type="evidence" value="ECO:0007669"/>
    <property type="project" value="UniProtKB-UniPathway"/>
</dbReference>
<keyword evidence="6" id="KW-0662">Pyridine nucleotide biosynthesis</keyword>
<dbReference type="NCBIfam" id="TIGR00078">
    <property type="entry name" value="nadC"/>
    <property type="match status" value="1"/>
</dbReference>
<reference evidence="16" key="1">
    <citation type="submission" date="2015-07" db="EMBL/GenBank/DDBJ databases">
        <authorList>
            <person name="Rodrigo-Torres Lidia"/>
            <person name="Arahal R.David."/>
        </authorList>
    </citation>
    <scope>NUCLEOTIDE SEQUENCE [LARGE SCALE GENOMIC DNA]</scope>
    <source>
        <strain evidence="16">CECT 4801</strain>
    </source>
</reference>
<evidence type="ECO:0000256" key="9">
    <source>
        <dbReference type="ARBA" id="ARBA00033102"/>
    </source>
</evidence>
<comment type="function">
    <text evidence="1">Involved in the catabolism of quinolinic acid (QA).</text>
</comment>
<dbReference type="InterPro" id="IPR002638">
    <property type="entry name" value="Quinolinate_PRibosylTrfase_C"/>
</dbReference>
<evidence type="ECO:0000256" key="11">
    <source>
        <dbReference type="ARBA" id="ARBA00069173"/>
    </source>
</evidence>
<sequence length="287" mass="29859">MTRRFLPELPRLMVDEAVKAALLEDWGRAGDVTSQATLPPDAKASAVIAARKPGVLAGLAFAESAFRQTDAGLHFEAVLADGDRLSPKAVVARIEGPARALLAAERVALNFLGHLSGIATATSKFADLIAHTKADIVCTRKTTPGLRAFEKYAVKCGGGSNHRFGLDDAILIKDNHIAVAGGVTQAIEAAKAFAGHLVKIEVEVDTLEQLDEALAAGPDVVMLDNMPPEVLKQAVAKAGGKVLLEASGGIELDTVKAVAEAGVDLISSGWITHSAPVLDLGLDIEIG</sequence>
<dbReference type="PANTHER" id="PTHR32179:SF3">
    <property type="entry name" value="NICOTINATE-NUCLEOTIDE PYROPHOSPHORYLASE [CARBOXYLATING]"/>
    <property type="match status" value="1"/>
</dbReference>
<dbReference type="FunFam" id="3.20.20.70:FF:000030">
    <property type="entry name" value="Nicotinate-nucleotide pyrophosphorylase, carboxylating"/>
    <property type="match status" value="1"/>
</dbReference>
<dbReference type="STRING" id="187304.B0E33_05975"/>
<name>A0A0M6Y4J9_9HYPH</name>
<dbReference type="Gene3D" id="3.20.20.70">
    <property type="entry name" value="Aldolase class I"/>
    <property type="match status" value="1"/>
</dbReference>
<evidence type="ECO:0000259" key="13">
    <source>
        <dbReference type="Pfam" id="PF01729"/>
    </source>
</evidence>
<dbReference type="PANTHER" id="PTHR32179">
    <property type="entry name" value="NICOTINATE-NUCLEOTIDE PYROPHOSPHORYLASE [CARBOXYLATING]"/>
    <property type="match status" value="1"/>
</dbReference>
<dbReference type="InterPro" id="IPR013785">
    <property type="entry name" value="Aldolase_TIM"/>
</dbReference>
<dbReference type="Proteomes" id="UP000048926">
    <property type="component" value="Unassembled WGS sequence"/>
</dbReference>
<accession>A0A0M6Y4J9</accession>
<dbReference type="SUPFAM" id="SSF51690">
    <property type="entry name" value="Nicotinate/Quinolinate PRTase C-terminal domain-like"/>
    <property type="match status" value="1"/>
</dbReference>
<evidence type="ECO:0000256" key="10">
    <source>
        <dbReference type="ARBA" id="ARBA00047445"/>
    </source>
</evidence>
<dbReference type="InterPro" id="IPR022412">
    <property type="entry name" value="Quinolinate_PRibosylTrfase_N"/>
</dbReference>
<keyword evidence="7 12" id="KW-0328">Glycosyltransferase</keyword>
<organism evidence="15 16">
    <name type="scientific">Roseibium aggregatum</name>
    <dbReference type="NCBI Taxonomy" id="187304"/>
    <lineage>
        <taxon>Bacteria</taxon>
        <taxon>Pseudomonadati</taxon>
        <taxon>Pseudomonadota</taxon>
        <taxon>Alphaproteobacteria</taxon>
        <taxon>Hyphomicrobiales</taxon>
        <taxon>Stappiaceae</taxon>
        <taxon>Roseibium</taxon>
    </lineage>
</organism>
<dbReference type="InterPro" id="IPR027277">
    <property type="entry name" value="NadC/ModD"/>
</dbReference>
<dbReference type="SUPFAM" id="SSF54675">
    <property type="entry name" value="Nicotinate/Quinolinate PRTase N-terminal domain-like"/>
    <property type="match status" value="1"/>
</dbReference>
<keyword evidence="16" id="KW-1185">Reference proteome</keyword>
<evidence type="ECO:0000259" key="14">
    <source>
        <dbReference type="Pfam" id="PF02749"/>
    </source>
</evidence>
<dbReference type="GO" id="GO:0034213">
    <property type="term" value="P:quinolinate catabolic process"/>
    <property type="evidence" value="ECO:0007669"/>
    <property type="project" value="TreeGrafter"/>
</dbReference>
<dbReference type="GO" id="GO:0004514">
    <property type="term" value="F:nicotinate-nucleotide diphosphorylase (carboxylating) activity"/>
    <property type="evidence" value="ECO:0007669"/>
    <property type="project" value="UniProtKB-EC"/>
</dbReference>
<dbReference type="CDD" id="cd01572">
    <property type="entry name" value="QPRTase"/>
    <property type="match status" value="1"/>
</dbReference>
<dbReference type="OrthoDB" id="9782546at2"/>
<evidence type="ECO:0000313" key="16">
    <source>
        <dbReference type="Proteomes" id="UP000048926"/>
    </source>
</evidence>
<proteinExistence type="inferred from homology"/>
<dbReference type="Gene3D" id="3.90.1170.20">
    <property type="entry name" value="Quinolinate phosphoribosyl transferase, N-terminal domain"/>
    <property type="match status" value="1"/>
</dbReference>
<keyword evidence="8 12" id="KW-0808">Transferase</keyword>